<keyword evidence="5 8" id="KW-0812">Transmembrane</keyword>
<dbReference type="FunFam" id="1.20.1720.10:FF:000004">
    <property type="entry name" value="EmrB/QacA family drug resistance transporter"/>
    <property type="match status" value="1"/>
</dbReference>
<comment type="subcellular location">
    <subcellularLocation>
        <location evidence="1">Cell membrane</location>
        <topology evidence="1">Multi-pass membrane protein</topology>
    </subcellularLocation>
</comment>
<dbReference type="SUPFAM" id="SSF103473">
    <property type="entry name" value="MFS general substrate transporter"/>
    <property type="match status" value="2"/>
</dbReference>
<feature type="domain" description="Major facilitator superfamily (MFS) profile" evidence="9">
    <location>
        <begin position="20"/>
        <end position="485"/>
    </location>
</feature>
<feature type="transmembrane region" description="Helical" evidence="8">
    <location>
        <begin position="274"/>
        <end position="298"/>
    </location>
</feature>
<keyword evidence="7 8" id="KW-0472">Membrane</keyword>
<dbReference type="InterPro" id="IPR020846">
    <property type="entry name" value="MFS_dom"/>
</dbReference>
<comment type="similarity">
    <text evidence="2">Belongs to the major facilitator superfamily. TCR/Tet family.</text>
</comment>
<dbReference type="Gene3D" id="1.20.1250.20">
    <property type="entry name" value="MFS general substrate transporter like domains"/>
    <property type="match status" value="1"/>
</dbReference>
<keyword evidence="6 8" id="KW-1133">Transmembrane helix</keyword>
<organism evidence="10 11">
    <name type="scientific">Nocardia ignorata</name>
    <dbReference type="NCBI Taxonomy" id="145285"/>
    <lineage>
        <taxon>Bacteria</taxon>
        <taxon>Bacillati</taxon>
        <taxon>Actinomycetota</taxon>
        <taxon>Actinomycetes</taxon>
        <taxon>Mycobacteriales</taxon>
        <taxon>Nocardiaceae</taxon>
        <taxon>Nocardia</taxon>
    </lineage>
</organism>
<feature type="transmembrane region" description="Helical" evidence="8">
    <location>
        <begin position="231"/>
        <end position="253"/>
    </location>
</feature>
<feature type="transmembrane region" description="Helical" evidence="8">
    <location>
        <begin position="203"/>
        <end position="225"/>
    </location>
</feature>
<evidence type="ECO:0000256" key="8">
    <source>
        <dbReference type="SAM" id="Phobius"/>
    </source>
</evidence>
<feature type="transmembrane region" description="Helical" evidence="8">
    <location>
        <begin position="52"/>
        <end position="73"/>
    </location>
</feature>
<evidence type="ECO:0000313" key="11">
    <source>
        <dbReference type="Proteomes" id="UP000295087"/>
    </source>
</evidence>
<evidence type="ECO:0000256" key="4">
    <source>
        <dbReference type="ARBA" id="ARBA00022475"/>
    </source>
</evidence>
<evidence type="ECO:0000259" key="9">
    <source>
        <dbReference type="PROSITE" id="PS50850"/>
    </source>
</evidence>
<name>A0A4R6PLV8_NOCIG</name>
<comment type="caution">
    <text evidence="10">The sequence shown here is derived from an EMBL/GenBank/DDBJ whole genome shotgun (WGS) entry which is preliminary data.</text>
</comment>
<feature type="transmembrane region" description="Helical" evidence="8">
    <location>
        <begin position="85"/>
        <end position="104"/>
    </location>
</feature>
<gene>
    <name evidence="10" type="ORF">DFR75_103475</name>
</gene>
<dbReference type="GO" id="GO:0005886">
    <property type="term" value="C:plasma membrane"/>
    <property type="evidence" value="ECO:0007669"/>
    <property type="project" value="UniProtKB-SubCell"/>
</dbReference>
<evidence type="ECO:0000256" key="1">
    <source>
        <dbReference type="ARBA" id="ARBA00004651"/>
    </source>
</evidence>
<keyword evidence="11" id="KW-1185">Reference proteome</keyword>
<keyword evidence="3" id="KW-0813">Transport</keyword>
<dbReference type="AlphaFoldDB" id="A0A4R6PLV8"/>
<feature type="transmembrane region" description="Helical" evidence="8">
    <location>
        <begin position="110"/>
        <end position="134"/>
    </location>
</feature>
<feature type="transmembrane region" description="Helical" evidence="8">
    <location>
        <begin position="365"/>
        <end position="389"/>
    </location>
</feature>
<feature type="transmembrane region" description="Helical" evidence="8">
    <location>
        <begin position="401"/>
        <end position="426"/>
    </location>
</feature>
<feature type="transmembrane region" description="Helical" evidence="8">
    <location>
        <begin position="340"/>
        <end position="359"/>
    </location>
</feature>
<feature type="transmembrane region" description="Helical" evidence="8">
    <location>
        <begin position="21"/>
        <end position="46"/>
    </location>
</feature>
<dbReference type="Pfam" id="PF07690">
    <property type="entry name" value="MFS_1"/>
    <property type="match status" value="1"/>
</dbReference>
<dbReference type="InterPro" id="IPR036259">
    <property type="entry name" value="MFS_trans_sf"/>
</dbReference>
<evidence type="ECO:0000256" key="6">
    <source>
        <dbReference type="ARBA" id="ARBA00022989"/>
    </source>
</evidence>
<dbReference type="PROSITE" id="PS50850">
    <property type="entry name" value="MFS"/>
    <property type="match status" value="1"/>
</dbReference>
<dbReference type="EMBL" id="SNXK01000003">
    <property type="protein sequence ID" value="TDP38816.1"/>
    <property type="molecule type" value="Genomic_DNA"/>
</dbReference>
<dbReference type="GO" id="GO:0022857">
    <property type="term" value="F:transmembrane transporter activity"/>
    <property type="evidence" value="ECO:0007669"/>
    <property type="project" value="InterPro"/>
</dbReference>
<feature type="transmembrane region" description="Helical" evidence="8">
    <location>
        <begin position="462"/>
        <end position="480"/>
    </location>
</feature>
<evidence type="ECO:0000256" key="3">
    <source>
        <dbReference type="ARBA" id="ARBA00022448"/>
    </source>
</evidence>
<evidence type="ECO:0000256" key="2">
    <source>
        <dbReference type="ARBA" id="ARBA00007520"/>
    </source>
</evidence>
<dbReference type="RefSeq" id="WP_067487216.1">
    <property type="nucleotide sequence ID" value="NZ_JBHXPO010000006.1"/>
</dbReference>
<evidence type="ECO:0000256" key="7">
    <source>
        <dbReference type="ARBA" id="ARBA00023136"/>
    </source>
</evidence>
<feature type="transmembrane region" description="Helical" evidence="8">
    <location>
        <begin position="146"/>
        <end position="164"/>
    </location>
</feature>
<evidence type="ECO:0000256" key="5">
    <source>
        <dbReference type="ARBA" id="ARBA00022692"/>
    </source>
</evidence>
<sequence>MSIEPATTMEKGPPTRIFAAMSGLVIAFLVANLDFTIVGTALPAIAGELGGLADLSLVVTSFALTTAVTTPIWGKLGDLYDRKNVFIAAFTIFLIGSALCGAARNMPQLIGFRALQGLGAGGLLVGGIAIVGVLFPPRQRAKVQGLMAIIMPLAIVSGPLIGGWCADSIGWRWAFYLNLPLGAVALILLVTQLRLPPSTRDSVRVDVVGMAALGVCIVGITVLASAGGRTWAWASLPVLLLLLVTTACAVFFLRWERRASDPVVPPTLFGHRNFTIAVVLGFLSGLVMFGAVTFLPLYQQIAQGRSATGSGLLMLPLLGGMLVVAPLVGAAVSRSGRFRVYPVVGAAAMTLGMAVLASLDVDSGWLPVVAGMLATGGGMGCFMQLTVVIAQNSVGLDDIGAAGATAMLARNLGNSLGISLLGALYARHLTGLPDLEHPDLTTLPEPVRDALRAPVTAGVTDVFLAAGLCAALAFVVACFLRDDRTDMEQR</sequence>
<dbReference type="PANTHER" id="PTHR23501:SF197">
    <property type="entry name" value="COMD"/>
    <property type="match status" value="1"/>
</dbReference>
<dbReference type="InterPro" id="IPR011701">
    <property type="entry name" value="MFS"/>
</dbReference>
<feature type="transmembrane region" description="Helical" evidence="8">
    <location>
        <begin position="170"/>
        <end position="191"/>
    </location>
</feature>
<reference evidence="10 11" key="1">
    <citation type="submission" date="2019-03" db="EMBL/GenBank/DDBJ databases">
        <title>Genomic Encyclopedia of Type Strains, Phase IV (KMG-IV): sequencing the most valuable type-strain genomes for metagenomic binning, comparative biology and taxonomic classification.</title>
        <authorList>
            <person name="Goeker M."/>
        </authorList>
    </citation>
    <scope>NUCLEOTIDE SEQUENCE [LARGE SCALE GENOMIC DNA]</scope>
    <source>
        <strain evidence="10 11">DSM 44496</strain>
    </source>
</reference>
<dbReference type="Proteomes" id="UP000295087">
    <property type="component" value="Unassembled WGS sequence"/>
</dbReference>
<dbReference type="PANTHER" id="PTHR23501">
    <property type="entry name" value="MAJOR FACILITATOR SUPERFAMILY"/>
    <property type="match status" value="1"/>
</dbReference>
<proteinExistence type="inferred from homology"/>
<protein>
    <submittedName>
        <fullName evidence="10">EmrB/QacA subfamily drug resistance transporter</fullName>
    </submittedName>
</protein>
<feature type="transmembrane region" description="Helical" evidence="8">
    <location>
        <begin position="310"/>
        <end position="333"/>
    </location>
</feature>
<accession>A0A4R6PLV8</accession>
<keyword evidence="4" id="KW-1003">Cell membrane</keyword>
<evidence type="ECO:0000313" key="10">
    <source>
        <dbReference type="EMBL" id="TDP38816.1"/>
    </source>
</evidence>
<dbReference type="Gene3D" id="1.20.1720.10">
    <property type="entry name" value="Multidrug resistance protein D"/>
    <property type="match status" value="1"/>
</dbReference>